<evidence type="ECO:0000313" key="3">
    <source>
        <dbReference type="Proteomes" id="UP000252770"/>
    </source>
</evidence>
<name>A0A367Z0M4_9ACTN</name>
<dbReference type="EMBL" id="QOUI01000001">
    <property type="protein sequence ID" value="RCK71437.1"/>
    <property type="molecule type" value="Genomic_DNA"/>
</dbReference>
<evidence type="ECO:0000313" key="2">
    <source>
        <dbReference type="EMBL" id="RCK71437.1"/>
    </source>
</evidence>
<organism evidence="2 3">
    <name type="scientific">Desertihabitans brevis</name>
    <dbReference type="NCBI Taxonomy" id="2268447"/>
    <lineage>
        <taxon>Bacteria</taxon>
        <taxon>Bacillati</taxon>
        <taxon>Actinomycetota</taxon>
        <taxon>Actinomycetes</taxon>
        <taxon>Propionibacteriales</taxon>
        <taxon>Propionibacteriaceae</taxon>
        <taxon>Desertihabitans</taxon>
    </lineage>
</organism>
<dbReference type="Pfam" id="PF19289">
    <property type="entry name" value="PmbA_TldD_3rd"/>
    <property type="match status" value="1"/>
</dbReference>
<dbReference type="PANTHER" id="PTHR43666">
    <property type="entry name" value="TLDD PROTEIN"/>
    <property type="match status" value="1"/>
</dbReference>
<dbReference type="SUPFAM" id="SSF111283">
    <property type="entry name" value="Putative modulator of DNA gyrase, PmbA/TldD"/>
    <property type="match status" value="1"/>
</dbReference>
<evidence type="ECO:0000259" key="1">
    <source>
        <dbReference type="Pfam" id="PF19289"/>
    </source>
</evidence>
<accession>A0A367Z0M4</accession>
<dbReference type="AlphaFoldDB" id="A0A367Z0M4"/>
<dbReference type="RefSeq" id="WP_114125138.1">
    <property type="nucleotide sequence ID" value="NZ_QOUI01000001.1"/>
</dbReference>
<keyword evidence="3" id="KW-1185">Reference proteome</keyword>
<dbReference type="Proteomes" id="UP000252770">
    <property type="component" value="Unassembled WGS sequence"/>
</dbReference>
<sequence length="473" mass="50204">MGQDTGTDALLTEDRVAAWAEAAVAALAPHAGSVVVDESVGANLRWANSSLTTNGQTHDRTLTVVAHVAVPGGVAVGIASGPLTGEADVDPLVARAVAAAADSAPAEDALDLVPGEVGPGWEQAAAAGGIEVFDVFAGALGRHLRGAADAGTAWFGFAEHVVTTTWLATTAGVRRRSVDRMGRVEINVKRPAGGSLPPASVWVGQSWADPAELDVDALAAELDRRLGWSERAVELPAGRYEVLLPPSAVADLMIYAYWTMSRRDAEEGRNVFAGEPGRSRIGERLATLPITIASDPGAEGMEAPRHAVVRAPEAGMVSVFDNGAPVGRVEWLREGVLEHLVTPRTPAGQELCFPTDNLLIEAGGSTDLDAMVAGTRRGLLLTCLWYLREVDPETLLLTGLTRDGVYLVEDGRVVAQVNNFRFNESPVSLLRRATEASVSERTLCREWNDWFTRTRVPALRVPDFNMSTVSQAS</sequence>
<reference evidence="2 3" key="1">
    <citation type="submission" date="2018-07" db="EMBL/GenBank/DDBJ databases">
        <title>Desertimonas flava gen. nov. sp. nov.</title>
        <authorList>
            <person name="Liu S."/>
        </authorList>
    </citation>
    <scope>NUCLEOTIDE SEQUENCE [LARGE SCALE GENOMIC DNA]</scope>
    <source>
        <strain evidence="2 3">16Sb5-5</strain>
    </source>
</reference>
<dbReference type="GO" id="GO:0006508">
    <property type="term" value="P:proteolysis"/>
    <property type="evidence" value="ECO:0007669"/>
    <property type="project" value="InterPro"/>
</dbReference>
<comment type="caution">
    <text evidence="2">The sequence shown here is derived from an EMBL/GenBank/DDBJ whole genome shotgun (WGS) entry which is preliminary data.</text>
</comment>
<dbReference type="PANTHER" id="PTHR43666:SF1">
    <property type="entry name" value="CONSERVED PROTEIN"/>
    <property type="match status" value="1"/>
</dbReference>
<protein>
    <submittedName>
        <fullName evidence="2">TldD/PmbA family protein</fullName>
    </submittedName>
</protein>
<gene>
    <name evidence="2" type="ORF">DT076_03220</name>
</gene>
<dbReference type="InterPro" id="IPR045569">
    <property type="entry name" value="Metalloprtase-TldD/E_C"/>
</dbReference>
<dbReference type="InterPro" id="IPR036059">
    <property type="entry name" value="TldD/PmbA_sf"/>
</dbReference>
<dbReference type="GO" id="GO:0008237">
    <property type="term" value="F:metallopeptidase activity"/>
    <property type="evidence" value="ECO:0007669"/>
    <property type="project" value="InterPro"/>
</dbReference>
<feature type="domain" description="Metalloprotease TldD/E C-terminal" evidence="1">
    <location>
        <begin position="238"/>
        <end position="467"/>
    </location>
</feature>
<proteinExistence type="predicted"/>